<dbReference type="SUPFAM" id="SSF89796">
    <property type="entry name" value="CoA-transferase family III (CaiB/BaiF)"/>
    <property type="match status" value="1"/>
</dbReference>
<comment type="caution">
    <text evidence="2">The sequence shown here is derived from an EMBL/GenBank/DDBJ whole genome shotgun (WGS) entry which is preliminary data.</text>
</comment>
<dbReference type="Proteomes" id="UP001595528">
    <property type="component" value="Unassembled WGS sequence"/>
</dbReference>
<dbReference type="InterPro" id="IPR023606">
    <property type="entry name" value="CoA-Trfase_III_dom_1_sf"/>
</dbReference>
<reference evidence="3" key="1">
    <citation type="journal article" date="2019" name="Int. J. Syst. Evol. Microbiol.">
        <title>The Global Catalogue of Microorganisms (GCM) 10K type strain sequencing project: providing services to taxonomists for standard genome sequencing and annotation.</title>
        <authorList>
            <consortium name="The Broad Institute Genomics Platform"/>
            <consortium name="The Broad Institute Genome Sequencing Center for Infectious Disease"/>
            <person name="Wu L."/>
            <person name="Ma J."/>
        </authorList>
    </citation>
    <scope>NUCLEOTIDE SEQUENCE [LARGE SCALE GENOMIC DNA]</scope>
    <source>
        <strain evidence="3">KCTC 42964</strain>
    </source>
</reference>
<name>A0ABV7KZM9_9PROT</name>
<dbReference type="GO" id="GO:0016740">
    <property type="term" value="F:transferase activity"/>
    <property type="evidence" value="ECO:0007669"/>
    <property type="project" value="UniProtKB-KW"/>
</dbReference>
<dbReference type="Gene3D" id="3.40.50.10540">
    <property type="entry name" value="Crotonobetainyl-coa:carnitine coa-transferase, domain 1"/>
    <property type="match status" value="1"/>
</dbReference>
<protein>
    <submittedName>
        <fullName evidence="2">CaiB/BaiF CoA transferase family protein</fullName>
    </submittedName>
</protein>
<sequence length="371" mass="39156">MTIPPLHGVTVLDFSTRLPGPLATLMLAQAGARVIKVERPPHGDELRAFAPRRDGMSVHFQWLNRGKESVALDLKAEPDRAALEEMLAGADVLVEQFRPGVMARLGLGWAELSARHPRLIYCAVTGYGQADPRSMTAAHDLNYQAAAGLVGSAPPGPDGRPGLPPVLLGDIAGGSYPAVMSILLALMQRQASGRGQFLDIAMSRNVEVFTFWNAIQGAMTGQWPQPGGGRHTGGSPRYRVYAARDGRYLAVAALEDRFWQNFLDAIGLDLPPGRDAEAPEEVAAAVASRLAERDAADWLALFGDRDLCCNLAPDLAEAVAANGAGRQAVDGMPAIPLPLAPQFAGPADEAAPELGARDGLQAAGGAAEGRR</sequence>
<dbReference type="InterPro" id="IPR050509">
    <property type="entry name" value="CoA-transferase_III"/>
</dbReference>
<organism evidence="2 3">
    <name type="scientific">Marinibaculum pumilum</name>
    <dbReference type="NCBI Taxonomy" id="1766165"/>
    <lineage>
        <taxon>Bacteria</taxon>
        <taxon>Pseudomonadati</taxon>
        <taxon>Pseudomonadota</taxon>
        <taxon>Alphaproteobacteria</taxon>
        <taxon>Rhodospirillales</taxon>
        <taxon>Rhodospirillaceae</taxon>
        <taxon>Marinibaculum</taxon>
    </lineage>
</organism>
<feature type="region of interest" description="Disordered" evidence="1">
    <location>
        <begin position="346"/>
        <end position="371"/>
    </location>
</feature>
<dbReference type="PANTHER" id="PTHR48228:SF5">
    <property type="entry name" value="ALPHA-METHYLACYL-COA RACEMASE"/>
    <property type="match status" value="1"/>
</dbReference>
<evidence type="ECO:0000313" key="2">
    <source>
        <dbReference type="EMBL" id="MFC3227780.1"/>
    </source>
</evidence>
<evidence type="ECO:0000256" key="1">
    <source>
        <dbReference type="SAM" id="MobiDB-lite"/>
    </source>
</evidence>
<proteinExistence type="predicted"/>
<dbReference type="InterPro" id="IPR044855">
    <property type="entry name" value="CoA-Trfase_III_dom3_sf"/>
</dbReference>
<dbReference type="Gene3D" id="3.30.1540.10">
    <property type="entry name" value="formyl-coa transferase, domain 3"/>
    <property type="match status" value="1"/>
</dbReference>
<dbReference type="RefSeq" id="WP_379900245.1">
    <property type="nucleotide sequence ID" value="NZ_JBHRTR010000025.1"/>
</dbReference>
<keyword evidence="3" id="KW-1185">Reference proteome</keyword>
<evidence type="ECO:0000313" key="3">
    <source>
        <dbReference type="Proteomes" id="UP001595528"/>
    </source>
</evidence>
<dbReference type="Pfam" id="PF02515">
    <property type="entry name" value="CoA_transf_3"/>
    <property type="match status" value="1"/>
</dbReference>
<accession>A0ABV7KZM9</accession>
<dbReference type="InterPro" id="IPR003673">
    <property type="entry name" value="CoA-Trfase_fam_III"/>
</dbReference>
<gene>
    <name evidence="2" type="ORF">ACFOGJ_11090</name>
</gene>
<dbReference type="PANTHER" id="PTHR48228">
    <property type="entry name" value="SUCCINYL-COA--D-CITRAMALATE COA-TRANSFERASE"/>
    <property type="match status" value="1"/>
</dbReference>
<keyword evidence="2" id="KW-0808">Transferase</keyword>
<dbReference type="EMBL" id="JBHRTR010000025">
    <property type="protein sequence ID" value="MFC3227780.1"/>
    <property type="molecule type" value="Genomic_DNA"/>
</dbReference>